<dbReference type="Pfam" id="PF00126">
    <property type="entry name" value="HTH_1"/>
    <property type="match status" value="1"/>
</dbReference>
<keyword evidence="2" id="KW-0805">Transcription regulation</keyword>
<dbReference type="PROSITE" id="PS50931">
    <property type="entry name" value="HTH_LYSR"/>
    <property type="match status" value="1"/>
</dbReference>
<reference evidence="6" key="1">
    <citation type="submission" date="2024-08" db="EMBL/GenBank/DDBJ databases">
        <title>Phylogenomic analyses of a clade within the roseobacter group suggest taxonomic reassignments of species of the genera Aestuariivita, Citreicella, Loktanella, Nautella, Pelagibaca, Ruegeria, Thalassobius, Thiobacimonas and Tropicibacter, and the proposal o.</title>
        <authorList>
            <person name="Jeon C.O."/>
        </authorList>
    </citation>
    <scope>NUCLEOTIDE SEQUENCE</scope>
    <source>
        <strain evidence="6">SS1-5</strain>
    </source>
</reference>
<evidence type="ECO:0000256" key="1">
    <source>
        <dbReference type="ARBA" id="ARBA00009437"/>
    </source>
</evidence>
<dbReference type="InterPro" id="IPR005119">
    <property type="entry name" value="LysR_subst-bd"/>
</dbReference>
<dbReference type="Pfam" id="PF03466">
    <property type="entry name" value="LysR_substrate"/>
    <property type="match status" value="1"/>
</dbReference>
<comment type="similarity">
    <text evidence="1">Belongs to the LysR transcriptional regulatory family.</text>
</comment>
<protein>
    <submittedName>
        <fullName evidence="6">LysR substrate-binding domain-containing protein</fullName>
    </submittedName>
</protein>
<evidence type="ECO:0000256" key="4">
    <source>
        <dbReference type="ARBA" id="ARBA00023163"/>
    </source>
</evidence>
<dbReference type="GO" id="GO:0003700">
    <property type="term" value="F:DNA-binding transcription factor activity"/>
    <property type="evidence" value="ECO:0007669"/>
    <property type="project" value="InterPro"/>
</dbReference>
<dbReference type="SUPFAM" id="SSF46785">
    <property type="entry name" value="Winged helix' DNA-binding domain"/>
    <property type="match status" value="1"/>
</dbReference>
<dbReference type="RefSeq" id="WP_342077291.1">
    <property type="nucleotide sequence ID" value="NZ_CP151767.2"/>
</dbReference>
<dbReference type="Gene3D" id="1.10.10.10">
    <property type="entry name" value="Winged helix-like DNA-binding domain superfamily/Winged helix DNA-binding domain"/>
    <property type="match status" value="1"/>
</dbReference>
<evidence type="ECO:0000256" key="3">
    <source>
        <dbReference type="ARBA" id="ARBA00023125"/>
    </source>
</evidence>
<dbReference type="SUPFAM" id="SSF53850">
    <property type="entry name" value="Periplasmic binding protein-like II"/>
    <property type="match status" value="1"/>
</dbReference>
<dbReference type="KEGG" id="yrh:AABB31_03370"/>
<keyword evidence="7" id="KW-1185">Reference proteome</keyword>
<name>A0AAN0NJ38_9RHOB</name>
<keyword evidence="3" id="KW-0238">DNA-binding</keyword>
<dbReference type="Proteomes" id="UP001470809">
    <property type="component" value="Chromosome"/>
</dbReference>
<gene>
    <name evidence="6" type="ORF">AABB31_03370</name>
</gene>
<accession>A0AAN0NJ38</accession>
<keyword evidence="4" id="KW-0804">Transcription</keyword>
<dbReference type="InterPro" id="IPR058163">
    <property type="entry name" value="LysR-type_TF_proteobact-type"/>
</dbReference>
<evidence type="ECO:0000313" key="6">
    <source>
        <dbReference type="EMBL" id="WZU67997.1"/>
    </source>
</evidence>
<dbReference type="PANTHER" id="PTHR30537:SF79">
    <property type="entry name" value="TRANSCRIPTIONAL REGULATOR-RELATED"/>
    <property type="match status" value="1"/>
</dbReference>
<dbReference type="Gene3D" id="3.40.190.10">
    <property type="entry name" value="Periplasmic binding protein-like II"/>
    <property type="match status" value="2"/>
</dbReference>
<dbReference type="PRINTS" id="PR00039">
    <property type="entry name" value="HTHLYSR"/>
</dbReference>
<proteinExistence type="inferred from homology"/>
<evidence type="ECO:0000256" key="2">
    <source>
        <dbReference type="ARBA" id="ARBA00023015"/>
    </source>
</evidence>
<dbReference type="InterPro" id="IPR036388">
    <property type="entry name" value="WH-like_DNA-bd_sf"/>
</dbReference>
<dbReference type="GO" id="GO:0043565">
    <property type="term" value="F:sequence-specific DNA binding"/>
    <property type="evidence" value="ECO:0007669"/>
    <property type="project" value="TreeGrafter"/>
</dbReference>
<dbReference type="GO" id="GO:0006351">
    <property type="term" value="P:DNA-templated transcription"/>
    <property type="evidence" value="ECO:0007669"/>
    <property type="project" value="TreeGrafter"/>
</dbReference>
<dbReference type="InterPro" id="IPR000847">
    <property type="entry name" value="LysR_HTH_N"/>
</dbReference>
<evidence type="ECO:0000313" key="7">
    <source>
        <dbReference type="Proteomes" id="UP001470809"/>
    </source>
</evidence>
<evidence type="ECO:0000259" key="5">
    <source>
        <dbReference type="PROSITE" id="PS50931"/>
    </source>
</evidence>
<organism evidence="6 7">
    <name type="scientific">Yoonia rhodophyticola</name>
    <dbReference type="NCBI Taxonomy" id="3137370"/>
    <lineage>
        <taxon>Bacteria</taxon>
        <taxon>Pseudomonadati</taxon>
        <taxon>Pseudomonadota</taxon>
        <taxon>Alphaproteobacteria</taxon>
        <taxon>Rhodobacterales</taxon>
        <taxon>Paracoccaceae</taxon>
        <taxon>Yoonia</taxon>
    </lineage>
</organism>
<dbReference type="InterPro" id="IPR036390">
    <property type="entry name" value="WH_DNA-bd_sf"/>
</dbReference>
<feature type="domain" description="HTH lysR-type" evidence="5">
    <location>
        <begin position="7"/>
        <end position="64"/>
    </location>
</feature>
<sequence>MDWRDIPSLSALRAFEAAGRHGTFSAAARELNVTHAAIAQHVRGLEAHLGASLLVREGRGVRLTDAGRRLAGSLSEGFARIAAAVRDVRDDVAGRPLAITVTPSFAENWLMPRLGGFWAAHPEVQISISPNTAVVDLRRDGFALGIRYGRGDWPGLEAEQLIETDYTIVAAPSLLAGRDPKGMADLQDLPWIFETLHQEAQAWVTALGLDLECCGPKHVATLGMLLPAVRAGAGLSVVASALIADDIARGTLIPLWQERREAMGYYIVRPSGALTPTAQLFRKWLLAQAA</sequence>
<dbReference type="AlphaFoldDB" id="A0AAN0NJ38"/>
<dbReference type="EMBL" id="CP151767">
    <property type="protein sequence ID" value="WZU67997.1"/>
    <property type="molecule type" value="Genomic_DNA"/>
</dbReference>
<dbReference type="PANTHER" id="PTHR30537">
    <property type="entry name" value="HTH-TYPE TRANSCRIPTIONAL REGULATOR"/>
    <property type="match status" value="1"/>
</dbReference>